<dbReference type="Pfam" id="PF22617">
    <property type="entry name" value="HCS_D2"/>
    <property type="match status" value="1"/>
</dbReference>
<gene>
    <name evidence="11" type="primary">leuA3</name>
    <name evidence="11" type="ordered locus">Curi_c12330</name>
</gene>
<dbReference type="AlphaFoldDB" id="K0AYB7"/>
<dbReference type="GO" id="GO:0009097">
    <property type="term" value="P:isoleucine biosynthetic process"/>
    <property type="evidence" value="ECO:0007669"/>
    <property type="project" value="UniProtKB-UniRule"/>
</dbReference>
<protein>
    <recommendedName>
        <fullName evidence="8">Citramalate synthase</fullName>
        <ecNumber evidence="8">2.3.3.21</ecNumber>
    </recommendedName>
</protein>
<dbReference type="GO" id="GO:0003852">
    <property type="term" value="F:2-isopropylmalate synthase activity"/>
    <property type="evidence" value="ECO:0007669"/>
    <property type="project" value="InterPro"/>
</dbReference>
<evidence type="ECO:0000256" key="7">
    <source>
        <dbReference type="ARBA" id="ARBA00048263"/>
    </source>
</evidence>
<dbReference type="Gene3D" id="3.30.160.270">
    <property type="match status" value="1"/>
</dbReference>
<dbReference type="GO" id="GO:0009098">
    <property type="term" value="P:L-leucine biosynthetic process"/>
    <property type="evidence" value="ECO:0007669"/>
    <property type="project" value="InterPro"/>
</dbReference>
<proteinExistence type="inferred from homology"/>
<dbReference type="EC" id="2.3.3.21" evidence="8"/>
<comment type="catalytic activity">
    <reaction evidence="7">
        <text>pyruvate + acetyl-CoA + H2O = (3R)-citramalate + CoA + H(+)</text>
        <dbReference type="Rhea" id="RHEA:19045"/>
        <dbReference type="ChEBI" id="CHEBI:15361"/>
        <dbReference type="ChEBI" id="CHEBI:15377"/>
        <dbReference type="ChEBI" id="CHEBI:15378"/>
        <dbReference type="ChEBI" id="CHEBI:30934"/>
        <dbReference type="ChEBI" id="CHEBI:57287"/>
        <dbReference type="ChEBI" id="CHEBI:57288"/>
        <dbReference type="EC" id="2.3.3.21"/>
    </reaction>
</comment>
<evidence type="ECO:0000259" key="10">
    <source>
        <dbReference type="PROSITE" id="PS50991"/>
    </source>
</evidence>
<evidence type="ECO:0000256" key="4">
    <source>
        <dbReference type="ARBA" id="ARBA00022624"/>
    </source>
</evidence>
<dbReference type="PATRIC" id="fig|1128398.3.peg.1249"/>
<keyword evidence="4" id="KW-0412">Isoleucine biosynthesis</keyword>
<evidence type="ECO:0000256" key="3">
    <source>
        <dbReference type="ARBA" id="ARBA00022605"/>
    </source>
</evidence>
<dbReference type="InterPro" id="IPR013709">
    <property type="entry name" value="2-isopropylmalate_synth_dimer"/>
</dbReference>
<evidence type="ECO:0000256" key="2">
    <source>
        <dbReference type="ARBA" id="ARBA00006154"/>
    </source>
</evidence>
<keyword evidence="11" id="KW-0012">Acyltransferase</keyword>
<dbReference type="NCBIfam" id="TIGR00977">
    <property type="entry name" value="citramal_synth"/>
    <property type="match status" value="1"/>
</dbReference>
<dbReference type="SUPFAM" id="SSF51569">
    <property type="entry name" value="Aldolase"/>
    <property type="match status" value="1"/>
</dbReference>
<dbReference type="Gene3D" id="1.10.238.260">
    <property type="match status" value="1"/>
</dbReference>
<evidence type="ECO:0000256" key="8">
    <source>
        <dbReference type="NCBIfam" id="TIGR00977"/>
    </source>
</evidence>
<dbReference type="InterPro" id="IPR036230">
    <property type="entry name" value="LeuA_allosteric_dom_sf"/>
</dbReference>
<dbReference type="Gene3D" id="3.20.20.70">
    <property type="entry name" value="Aldolase class I"/>
    <property type="match status" value="1"/>
</dbReference>
<accession>K0AYB7</accession>
<dbReference type="Proteomes" id="UP000006094">
    <property type="component" value="Chromosome"/>
</dbReference>
<dbReference type="SUPFAM" id="SSF110921">
    <property type="entry name" value="2-isopropylmalate synthase LeuA, allosteric (dimerisation) domain"/>
    <property type="match status" value="1"/>
</dbReference>
<dbReference type="eggNOG" id="COG0119">
    <property type="taxonomic scope" value="Bacteria"/>
</dbReference>
<evidence type="ECO:0000256" key="9">
    <source>
        <dbReference type="RuleBase" id="RU003523"/>
    </source>
</evidence>
<comment type="pathway">
    <text evidence="1">Amino-acid biosynthesis; L-isoleucine biosynthesis; 2-oxobutanoate from pyruvate: step 1/3.</text>
</comment>
<comment type="similarity">
    <text evidence="2 9">Belongs to the alpha-IPM synthase/homocitrate synthase family.</text>
</comment>
<dbReference type="GO" id="GO:0043714">
    <property type="term" value="F:(R)-citramalate synthase activity"/>
    <property type="evidence" value="ECO:0007669"/>
    <property type="project" value="UniProtKB-UniRule"/>
</dbReference>
<dbReference type="STRING" id="1128398.Curi_c12330"/>
<dbReference type="PROSITE" id="PS00815">
    <property type="entry name" value="AIPM_HOMOCIT_SYNTH_1"/>
    <property type="match status" value="1"/>
</dbReference>
<evidence type="ECO:0000256" key="5">
    <source>
        <dbReference type="ARBA" id="ARBA00022679"/>
    </source>
</evidence>
<evidence type="ECO:0000313" key="12">
    <source>
        <dbReference type="Proteomes" id="UP000006094"/>
    </source>
</evidence>
<dbReference type="InterPro" id="IPR005675">
    <property type="entry name" value="Citramal_synthase"/>
</dbReference>
<dbReference type="Pfam" id="PF00682">
    <property type="entry name" value="HMGL-like"/>
    <property type="match status" value="1"/>
</dbReference>
<dbReference type="InterPro" id="IPR000891">
    <property type="entry name" value="PYR_CT"/>
</dbReference>
<sequence>MNRNKIKIFDSTLRDGSQGEGISFSVEDKLKIVKALDDLGINYIEAGNPGSNSKDLEFFERLSSLNLKNSKVVAFGSTRRKGITVEEDTNVNALLLANTSSVAIFGKSWDFHVTDIIRATLDENLVMIEDTIKFFKDKGKEVTFDAEHFFDGYKSNPEYALSALNSAVKAGVDYLALCDTNGGTFPDEVYEITKKVCEAFPNVEIGIHAHNDSSMGVANSIMAVKAGATQVQGTFTGFGERCGNANLSAIIPNLQLKKGYQCIPESQMINLTSTARYISEISNLSLSNNLPYVGSSAFAHKGGMHIDGVNKASHSFEHINPELVGNRRRFLMSEVSGRSSILNSIQKVNKNITKDSPEAQKVIDELKRLEHLGYQYEGAESSFELVVRKVLGMYTPTFKIDEFKTIGEHSIIGNKKNTSSIIKVSVDGKTEMTAEQGNGPVNALDKALRKALEVFYPELKNVYLTDYKVRVLDTENTTSAKVRVFMESTDGKRTWSTVGVSSDIIEASLIALKDSIEYKLIFDKENVK</sequence>
<dbReference type="InterPro" id="IPR054691">
    <property type="entry name" value="LeuA/HCS_post-cat"/>
</dbReference>
<dbReference type="CDD" id="cd07941">
    <property type="entry name" value="DRE_TIM_LeuA3"/>
    <property type="match status" value="1"/>
</dbReference>
<organism evidence="11 12">
    <name type="scientific">Gottschalkia acidurici (strain ATCC 7906 / DSM 604 / BCRC 14475 / CIP 104303 / KCTC 5404 / NCIMB 10678 / 9a)</name>
    <name type="common">Clostridium acidurici</name>
    <dbReference type="NCBI Taxonomy" id="1128398"/>
    <lineage>
        <taxon>Bacteria</taxon>
        <taxon>Bacillati</taxon>
        <taxon>Bacillota</taxon>
        <taxon>Tissierellia</taxon>
        <taxon>Tissierellales</taxon>
        <taxon>Gottschalkiaceae</taxon>
        <taxon>Gottschalkia</taxon>
    </lineage>
</organism>
<dbReference type="EMBL" id="CP003326">
    <property type="protein sequence ID" value="AFS78244.1"/>
    <property type="molecule type" value="Genomic_DNA"/>
</dbReference>
<dbReference type="KEGG" id="cad:Curi_c12330"/>
<dbReference type="SMART" id="SM00917">
    <property type="entry name" value="LeuA_dimer"/>
    <property type="match status" value="1"/>
</dbReference>
<name>K0AYB7_GOTA9</name>
<dbReference type="RefSeq" id="WP_014967381.1">
    <property type="nucleotide sequence ID" value="NC_018664.1"/>
</dbReference>
<reference evidence="11 12" key="1">
    <citation type="journal article" date="2012" name="PLoS ONE">
        <title>The purine-utilizing bacterium Clostridium acidurici 9a: a genome-guided metabolic reconsideration.</title>
        <authorList>
            <person name="Hartwich K."/>
            <person name="Poehlein A."/>
            <person name="Daniel R."/>
        </authorList>
    </citation>
    <scope>NUCLEOTIDE SEQUENCE [LARGE SCALE GENOMIC DNA]</scope>
    <source>
        <strain evidence="12">ATCC 7906 / DSM 604 / BCRC 14475 / CIP 104303 / KCTC 5404 / NCIMB 10678 / 9a</strain>
    </source>
</reference>
<keyword evidence="12" id="KW-1185">Reference proteome</keyword>
<evidence type="ECO:0000313" key="11">
    <source>
        <dbReference type="EMBL" id="AFS78244.1"/>
    </source>
</evidence>
<dbReference type="InterPro" id="IPR013785">
    <property type="entry name" value="Aldolase_TIM"/>
</dbReference>
<keyword evidence="5 9" id="KW-0808">Transferase</keyword>
<feature type="domain" description="Pyruvate carboxyltransferase" evidence="10">
    <location>
        <begin position="6"/>
        <end position="269"/>
    </location>
</feature>
<dbReference type="PANTHER" id="PTHR43538">
    <property type="entry name" value="ALPHA-IPM SYNTHASE/HOMOCITRATE SYNTHASE"/>
    <property type="match status" value="1"/>
</dbReference>
<dbReference type="Pfam" id="PF08502">
    <property type="entry name" value="LeuA_dimer"/>
    <property type="match status" value="1"/>
</dbReference>
<keyword evidence="3" id="KW-0028">Amino-acid biosynthesis</keyword>
<keyword evidence="6" id="KW-0100">Branched-chain amino acid biosynthesis</keyword>
<dbReference type="UniPathway" id="UPA00047">
    <property type="reaction ID" value="UER00066"/>
</dbReference>
<dbReference type="PROSITE" id="PS50991">
    <property type="entry name" value="PYR_CT"/>
    <property type="match status" value="1"/>
</dbReference>
<dbReference type="PANTHER" id="PTHR43538:SF1">
    <property type="entry name" value="(R)-CITRAMALATE SYNTHASE"/>
    <property type="match status" value="1"/>
</dbReference>
<evidence type="ECO:0000256" key="1">
    <source>
        <dbReference type="ARBA" id="ARBA00004743"/>
    </source>
</evidence>
<dbReference type="InterPro" id="IPR002034">
    <property type="entry name" value="AIPM/Hcit_synth_CS"/>
</dbReference>
<dbReference type="HOGENOM" id="CLU_022158_7_0_9"/>
<evidence type="ECO:0000256" key="6">
    <source>
        <dbReference type="ARBA" id="ARBA00023304"/>
    </source>
</evidence>
<dbReference type="OrthoDB" id="9804858at2"/>